<comment type="caution">
    <text evidence="8">The sequence shown here is derived from an EMBL/GenBank/DDBJ whole genome shotgun (WGS) entry which is preliminary data.</text>
</comment>
<keyword evidence="5" id="KW-0175">Coiled coil</keyword>
<name>A0ABR9SEP2_9BURK</name>
<dbReference type="InterPro" id="IPR037682">
    <property type="entry name" value="TonB_C"/>
</dbReference>
<dbReference type="Pfam" id="PF03544">
    <property type="entry name" value="TonB_C"/>
    <property type="match status" value="1"/>
</dbReference>
<accession>A0ABR9SEP2</accession>
<organism evidence="8 9">
    <name type="scientific">Ramlibacter aquaticus</name>
    <dbReference type="NCBI Taxonomy" id="2780094"/>
    <lineage>
        <taxon>Bacteria</taxon>
        <taxon>Pseudomonadati</taxon>
        <taxon>Pseudomonadota</taxon>
        <taxon>Betaproteobacteria</taxon>
        <taxon>Burkholderiales</taxon>
        <taxon>Comamonadaceae</taxon>
        <taxon>Ramlibacter</taxon>
    </lineage>
</organism>
<evidence type="ECO:0000256" key="6">
    <source>
        <dbReference type="SAM" id="MobiDB-lite"/>
    </source>
</evidence>
<dbReference type="Proteomes" id="UP000715965">
    <property type="component" value="Unassembled WGS sequence"/>
</dbReference>
<evidence type="ECO:0000313" key="9">
    <source>
        <dbReference type="Proteomes" id="UP000715965"/>
    </source>
</evidence>
<feature type="coiled-coil region" evidence="5">
    <location>
        <begin position="136"/>
        <end position="163"/>
    </location>
</feature>
<feature type="domain" description="TonB C-terminal" evidence="7">
    <location>
        <begin position="199"/>
        <end position="257"/>
    </location>
</feature>
<keyword evidence="3" id="KW-1133">Transmembrane helix</keyword>
<gene>
    <name evidence="8" type="ORF">IM725_08070</name>
</gene>
<evidence type="ECO:0000256" key="3">
    <source>
        <dbReference type="ARBA" id="ARBA00022989"/>
    </source>
</evidence>
<dbReference type="EMBL" id="JADDOJ010000024">
    <property type="protein sequence ID" value="MBE7940522.1"/>
    <property type="molecule type" value="Genomic_DNA"/>
</dbReference>
<feature type="region of interest" description="Disordered" evidence="6">
    <location>
        <begin position="70"/>
        <end position="98"/>
    </location>
</feature>
<evidence type="ECO:0000256" key="5">
    <source>
        <dbReference type="SAM" id="Coils"/>
    </source>
</evidence>
<proteinExistence type="predicted"/>
<evidence type="ECO:0000256" key="4">
    <source>
        <dbReference type="ARBA" id="ARBA00023136"/>
    </source>
</evidence>
<sequence>MKLRSFSTLQVALGISIAVHAALLVVRFVDPQGFNRVFEDTPLEVILVNAHANERADKAQAIAQASLAGGGDAASGRATSPLPPSAQNRAGDAAEDVQRQAEQQLLQQQTVLLAQKREQVLAMRPPELAVNSPAERAAFEEKRRQQLRLIAEIERRIQEENAKPRKRYVTPSTREEVFAIYYDVLRRRIEDKGTRNFPEANGHRLYGQLVLQVTVSFAGEVTETVVERSSGIPALDRRAQAIARSAGPFGPVPPKVQARLARNGYNRLAFIQTFTFARDNTLETRLSEH</sequence>
<reference evidence="8 9" key="1">
    <citation type="submission" date="2020-10" db="EMBL/GenBank/DDBJ databases">
        <title>Draft genome of Ramlibacter aquaticus LMG 30558.</title>
        <authorList>
            <person name="Props R."/>
        </authorList>
    </citation>
    <scope>NUCLEOTIDE SEQUENCE [LARGE SCALE GENOMIC DNA]</scope>
    <source>
        <strain evidence="8 9">LMG 30558</strain>
    </source>
</reference>
<keyword evidence="2" id="KW-0812">Transmembrane</keyword>
<keyword evidence="4" id="KW-0472">Membrane</keyword>
<dbReference type="NCBIfam" id="TIGR01352">
    <property type="entry name" value="tonB_Cterm"/>
    <property type="match status" value="1"/>
</dbReference>
<evidence type="ECO:0000256" key="1">
    <source>
        <dbReference type="ARBA" id="ARBA00004167"/>
    </source>
</evidence>
<evidence type="ECO:0000313" key="8">
    <source>
        <dbReference type="EMBL" id="MBE7940522.1"/>
    </source>
</evidence>
<dbReference type="InterPro" id="IPR006260">
    <property type="entry name" value="TonB/TolA_C"/>
</dbReference>
<evidence type="ECO:0000256" key="2">
    <source>
        <dbReference type="ARBA" id="ARBA00022692"/>
    </source>
</evidence>
<dbReference type="Gene3D" id="3.30.1150.10">
    <property type="match status" value="1"/>
</dbReference>
<comment type="subcellular location">
    <subcellularLocation>
        <location evidence="1">Membrane</location>
        <topology evidence="1">Single-pass membrane protein</topology>
    </subcellularLocation>
</comment>
<evidence type="ECO:0000259" key="7">
    <source>
        <dbReference type="Pfam" id="PF03544"/>
    </source>
</evidence>
<protein>
    <submittedName>
        <fullName evidence="8">Energy transducer TonB</fullName>
    </submittedName>
</protein>
<keyword evidence="9" id="KW-1185">Reference proteome</keyword>
<dbReference type="SUPFAM" id="SSF74653">
    <property type="entry name" value="TolA/TonB C-terminal domain"/>
    <property type="match status" value="1"/>
</dbReference>